<dbReference type="HOGENOM" id="CLU_030276_0_0_1"/>
<evidence type="ECO:0000313" key="12">
    <source>
        <dbReference type="EMBL" id="CAZ84466.1"/>
    </source>
</evidence>
<dbReference type="PANTHER" id="PTHR31737:SF2">
    <property type="entry name" value="PROTEIN TOS1"/>
    <property type="match status" value="1"/>
</dbReference>
<dbReference type="EC" id="3.2.1.39" evidence="3"/>
<keyword evidence="13" id="KW-1185">Reference proteome</keyword>
<evidence type="ECO:0000256" key="4">
    <source>
        <dbReference type="ARBA" id="ARBA00022729"/>
    </source>
</evidence>
<protein>
    <recommendedName>
        <fullName evidence="3">glucan endo-1,3-beta-D-glucosidase</fullName>
        <ecNumber evidence="3">3.2.1.39</ecNumber>
    </recommendedName>
</protein>
<dbReference type="InterPro" id="IPR018807">
    <property type="entry name" value="YJL171C/Tos1_N"/>
</dbReference>
<comment type="catalytic activity">
    <reaction evidence="1">
        <text>Hydrolysis of (1-&gt;3)-beta-D-glucosidic linkages in (1-&gt;3)-beta-D-glucans.</text>
        <dbReference type="EC" id="3.2.1.39"/>
    </reaction>
</comment>
<dbReference type="FunCoup" id="D5GIX3">
    <property type="interactions" value="35"/>
</dbReference>
<dbReference type="STRING" id="656061.D5GIX3"/>
<evidence type="ECO:0000256" key="6">
    <source>
        <dbReference type="ARBA" id="ARBA00023295"/>
    </source>
</evidence>
<dbReference type="eggNOG" id="ENOG502QSI7">
    <property type="taxonomic scope" value="Eukaryota"/>
</dbReference>
<evidence type="ECO:0000256" key="8">
    <source>
        <dbReference type="SAM" id="MobiDB-lite"/>
    </source>
</evidence>
<dbReference type="GeneID" id="9185684"/>
<dbReference type="Proteomes" id="UP000006911">
    <property type="component" value="Unassembled WGS sequence"/>
</dbReference>
<dbReference type="InterPro" id="IPR018805">
    <property type="entry name" value="YJL171C/Tos1_C"/>
</dbReference>
<evidence type="ECO:0000256" key="3">
    <source>
        <dbReference type="ARBA" id="ARBA00012780"/>
    </source>
</evidence>
<dbReference type="PANTHER" id="PTHR31737">
    <property type="entry name" value="PROTEIN TOS1"/>
    <property type="match status" value="1"/>
</dbReference>
<dbReference type="GO" id="GO:0009277">
    <property type="term" value="C:fungal-type cell wall"/>
    <property type="evidence" value="ECO:0007669"/>
    <property type="project" value="TreeGrafter"/>
</dbReference>
<feature type="compositionally biased region" description="Basic residues" evidence="8">
    <location>
        <begin position="111"/>
        <end position="130"/>
    </location>
</feature>
<keyword evidence="7" id="KW-0961">Cell wall biogenesis/degradation</keyword>
<keyword evidence="6" id="KW-0326">Glycosidase</keyword>
<evidence type="ECO:0000313" key="13">
    <source>
        <dbReference type="Proteomes" id="UP000006911"/>
    </source>
</evidence>
<accession>D5GIX3</accession>
<name>D5GIX3_TUBMM</name>
<evidence type="ECO:0000259" key="10">
    <source>
        <dbReference type="Pfam" id="PF10287"/>
    </source>
</evidence>
<dbReference type="GO" id="GO:0071555">
    <property type="term" value="P:cell wall organization"/>
    <property type="evidence" value="ECO:0007669"/>
    <property type="project" value="UniProtKB-KW"/>
</dbReference>
<dbReference type="RefSeq" id="XP_002840275.1">
    <property type="nucleotide sequence ID" value="XM_002840229.1"/>
</dbReference>
<dbReference type="Pfam" id="PF10290">
    <property type="entry name" value="YJL171C_Tos1_N"/>
    <property type="match status" value="1"/>
</dbReference>
<feature type="compositionally biased region" description="Pro residues" evidence="8">
    <location>
        <begin position="181"/>
        <end position="192"/>
    </location>
</feature>
<feature type="domain" description="Cell wall protein YJL171C/Tos1 N-terminal" evidence="11">
    <location>
        <begin position="46"/>
        <end position="106"/>
    </location>
</feature>
<organism evidence="12 13">
    <name type="scientific">Tuber melanosporum (strain Mel28)</name>
    <name type="common">Perigord black truffle</name>
    <dbReference type="NCBI Taxonomy" id="656061"/>
    <lineage>
        <taxon>Eukaryota</taxon>
        <taxon>Fungi</taxon>
        <taxon>Dikarya</taxon>
        <taxon>Ascomycota</taxon>
        <taxon>Pezizomycotina</taxon>
        <taxon>Pezizomycetes</taxon>
        <taxon>Pezizales</taxon>
        <taxon>Tuberaceae</taxon>
        <taxon>Tuber</taxon>
    </lineage>
</organism>
<feature type="signal peptide" evidence="9">
    <location>
        <begin position="1"/>
        <end position="24"/>
    </location>
</feature>
<dbReference type="OMA" id="NQDMPAI"/>
<dbReference type="KEGG" id="tml:GSTUM_00008725001"/>
<feature type="compositionally biased region" description="Low complexity" evidence="8">
    <location>
        <begin position="158"/>
        <end position="180"/>
    </location>
</feature>
<proteinExistence type="inferred from homology"/>
<evidence type="ECO:0000256" key="9">
    <source>
        <dbReference type="SAM" id="SignalP"/>
    </source>
</evidence>
<dbReference type="GO" id="GO:0042973">
    <property type="term" value="F:glucan endo-1,3-beta-D-glucosidase activity"/>
    <property type="evidence" value="ECO:0007669"/>
    <property type="project" value="UniProtKB-EC"/>
</dbReference>
<dbReference type="Pfam" id="PF10287">
    <property type="entry name" value="YJL171C_Tos1_C"/>
    <property type="match status" value="1"/>
</dbReference>
<evidence type="ECO:0000256" key="7">
    <source>
        <dbReference type="ARBA" id="ARBA00023316"/>
    </source>
</evidence>
<feature type="chain" id="PRO_5003072373" description="glucan endo-1,3-beta-D-glucosidase" evidence="9">
    <location>
        <begin position="25"/>
        <end position="457"/>
    </location>
</feature>
<dbReference type="InParanoid" id="D5GIX3"/>
<feature type="domain" description="Cell wall protein YJL171C/Tos1 C-terminal" evidence="10">
    <location>
        <begin position="209"/>
        <end position="444"/>
    </location>
</feature>
<reference evidence="12 13" key="1">
    <citation type="journal article" date="2010" name="Nature">
        <title>Perigord black truffle genome uncovers evolutionary origins and mechanisms of symbiosis.</title>
        <authorList>
            <person name="Martin F."/>
            <person name="Kohler A."/>
            <person name="Murat C."/>
            <person name="Balestrini R."/>
            <person name="Coutinho P.M."/>
            <person name="Jaillon O."/>
            <person name="Montanini B."/>
            <person name="Morin E."/>
            <person name="Noel B."/>
            <person name="Percudani R."/>
            <person name="Porcel B."/>
            <person name="Rubini A."/>
            <person name="Amicucci A."/>
            <person name="Amselem J."/>
            <person name="Anthouard V."/>
            <person name="Arcioni S."/>
            <person name="Artiguenave F."/>
            <person name="Aury J.M."/>
            <person name="Ballario P."/>
            <person name="Bolchi A."/>
            <person name="Brenna A."/>
            <person name="Brun A."/>
            <person name="Buee M."/>
            <person name="Cantarel B."/>
            <person name="Chevalier G."/>
            <person name="Couloux A."/>
            <person name="Da Silva C."/>
            <person name="Denoeud F."/>
            <person name="Duplessis S."/>
            <person name="Ghignone S."/>
            <person name="Hilselberger B."/>
            <person name="Iotti M."/>
            <person name="Marcais B."/>
            <person name="Mello A."/>
            <person name="Miranda M."/>
            <person name="Pacioni G."/>
            <person name="Quesneville H."/>
            <person name="Riccioni C."/>
            <person name="Ruotolo R."/>
            <person name="Splivallo R."/>
            <person name="Stocchi V."/>
            <person name="Tisserant E."/>
            <person name="Viscomi A.R."/>
            <person name="Zambonelli A."/>
            <person name="Zampieri E."/>
            <person name="Henrissat B."/>
            <person name="Lebrun M.H."/>
            <person name="Paolocci F."/>
            <person name="Bonfante P."/>
            <person name="Ottonello S."/>
            <person name="Wincker P."/>
        </authorList>
    </citation>
    <scope>NUCLEOTIDE SEQUENCE [LARGE SCALE GENOMIC DNA]</scope>
    <source>
        <strain evidence="12 13">Mel28</strain>
    </source>
</reference>
<evidence type="ECO:0000256" key="2">
    <source>
        <dbReference type="ARBA" id="ARBA00006055"/>
    </source>
</evidence>
<keyword evidence="5" id="KW-0378">Hydrolase</keyword>
<keyword evidence="4 9" id="KW-0732">Signal</keyword>
<dbReference type="AlphaFoldDB" id="D5GIX3"/>
<sequence length="457" mass="48834">MTRSSSLLAGGFLALSVMFGSTAGESSQCNPGLVINSISYCNRVDNLGYSNMGYSGEYQQVTGMDKHSCKCTYTTKKFSGPGAPLNEPISLHFRGPINLKQFAVYTADNKKSKRSEKHLRRHAHGHKHKRVAEPALEVVTEYTTAYTTVETEVTVAPVPNYVKSDGPSPGSSHPPTVKPDGPSPAGPSPPAVKPGTAKSDTVDLSSAGTFKRQAYYHSGQGVSEGLVFMNHRGGQGSGDFDMDCLGQSISYASKDNSAGSSKPEILGDITTVSDDEFIIFSDKKCEGDECGFYRPGIPAYRGFGGDIRVVLAEFSMPRDKGDAGGKGGHDLPAIWALNAQIPRVAQYGIKSGSCSCWPDCGEFDIFEALPGNPAAGQSAADMMKSHLHCAQGGKFGGGGNVDFFERPLNEPIKLAAIFYGENVYITKLPKDTTFDKTLSEELIANAKDTKSMFKIPS</sequence>
<gene>
    <name evidence="12" type="ORF">GSTUM_00008725001</name>
</gene>
<evidence type="ECO:0000259" key="11">
    <source>
        <dbReference type="Pfam" id="PF10290"/>
    </source>
</evidence>
<evidence type="ECO:0000256" key="1">
    <source>
        <dbReference type="ARBA" id="ARBA00000382"/>
    </source>
</evidence>
<comment type="similarity">
    <text evidence="2">Belongs to the PGA52 family.</text>
</comment>
<evidence type="ECO:0000256" key="5">
    <source>
        <dbReference type="ARBA" id="ARBA00022801"/>
    </source>
</evidence>
<dbReference type="EMBL" id="FN430329">
    <property type="protein sequence ID" value="CAZ84466.1"/>
    <property type="molecule type" value="Genomic_DNA"/>
</dbReference>
<feature type="region of interest" description="Disordered" evidence="8">
    <location>
        <begin position="109"/>
        <end position="134"/>
    </location>
</feature>
<feature type="region of interest" description="Disordered" evidence="8">
    <location>
        <begin position="158"/>
        <end position="202"/>
    </location>
</feature>